<evidence type="ECO:0000256" key="1">
    <source>
        <dbReference type="ARBA" id="ARBA00022801"/>
    </source>
</evidence>
<evidence type="ECO:0000256" key="2">
    <source>
        <dbReference type="PIRSR" id="PIRSR605511-1"/>
    </source>
</evidence>
<protein>
    <submittedName>
        <fullName evidence="5">SMP-30/gluconolactonase/LRE family protein</fullName>
    </submittedName>
</protein>
<evidence type="ECO:0000259" key="4">
    <source>
        <dbReference type="Pfam" id="PF08450"/>
    </source>
</evidence>
<dbReference type="RefSeq" id="WP_171837241.1">
    <property type="nucleotide sequence ID" value="NZ_CP053708.1"/>
</dbReference>
<keyword evidence="3" id="KW-0862">Zinc</keyword>
<dbReference type="Proteomes" id="UP000500767">
    <property type="component" value="Chromosome"/>
</dbReference>
<keyword evidence="3" id="KW-0479">Metal-binding</keyword>
<evidence type="ECO:0000313" key="6">
    <source>
        <dbReference type="Proteomes" id="UP000500767"/>
    </source>
</evidence>
<dbReference type="Gene3D" id="2.120.10.30">
    <property type="entry name" value="TolB, C-terminal domain"/>
    <property type="match status" value="1"/>
</dbReference>
<feature type="binding site" evidence="3">
    <location>
        <position position="230"/>
    </location>
    <ligand>
        <name>a divalent metal cation</name>
        <dbReference type="ChEBI" id="CHEBI:60240"/>
    </ligand>
</feature>
<feature type="active site" description="Proton donor/acceptor" evidence="2">
    <location>
        <position position="230"/>
    </location>
</feature>
<name>A0A6M8HQ20_9PROT</name>
<accession>A0A6M8HQ20</accession>
<dbReference type="InterPro" id="IPR011042">
    <property type="entry name" value="6-blade_b-propeller_TolB-like"/>
</dbReference>
<evidence type="ECO:0000256" key="3">
    <source>
        <dbReference type="PIRSR" id="PIRSR605511-2"/>
    </source>
</evidence>
<comment type="cofactor">
    <cofactor evidence="3">
        <name>Zn(2+)</name>
        <dbReference type="ChEBI" id="CHEBI:29105"/>
    </cofactor>
    <text evidence="3">Binds 1 divalent metal cation per subunit.</text>
</comment>
<reference evidence="5 6" key="1">
    <citation type="journal article" date="2014" name="World J. Microbiol. Biotechnol.">
        <title>Biodiversity and physiological characteristics of Antarctic and Arctic lichens-associated bacteria.</title>
        <authorList>
            <person name="Lee Y.M."/>
            <person name="Kim E.H."/>
            <person name="Lee H.K."/>
            <person name="Hong S.G."/>
        </authorList>
    </citation>
    <scope>NUCLEOTIDE SEQUENCE [LARGE SCALE GENOMIC DNA]</scope>
    <source>
        <strain evidence="5 6">PAMC 26569</strain>
    </source>
</reference>
<dbReference type="AlphaFoldDB" id="A0A6M8HQ20"/>
<keyword evidence="1" id="KW-0378">Hydrolase</keyword>
<feature type="binding site" evidence="3">
    <location>
        <position position="118"/>
    </location>
    <ligand>
        <name>substrate</name>
    </ligand>
</feature>
<dbReference type="SUPFAM" id="SSF63829">
    <property type="entry name" value="Calcium-dependent phosphotriesterase"/>
    <property type="match status" value="1"/>
</dbReference>
<dbReference type="GO" id="GO:0046872">
    <property type="term" value="F:metal ion binding"/>
    <property type="evidence" value="ECO:0007669"/>
    <property type="project" value="UniProtKB-KW"/>
</dbReference>
<dbReference type="EMBL" id="CP053708">
    <property type="protein sequence ID" value="QKE90390.1"/>
    <property type="molecule type" value="Genomic_DNA"/>
</dbReference>
<sequence length="307" mass="33963">MEIFETFDKRFSSYIHFNAGLERIAEGCRWTEGPVWFGDAGCLLFSDIPNNRILRWIEGQGVSVYRQPSQFANGGTRDLQGRLISCLHGARSVVRTEHDGRITTLVDRYDGRRLNSPNDVVVKSDGSIWFTDPHYGIAMDYEGERAVEEVPCQIYRLDAGGRLDVVSDAFACPNGLCFSPDEKQLYVSDTGRMNDKSVERQISVFDVLDAGTGRVGEKRPFYAPSVGASDGFRCDEDGNIWTSAGDGVHCVSPQGELLGKIRLANPVSNVVFGGRHRSRLFICASSEVYALYLNRRGSSLPNTDGLG</sequence>
<dbReference type="GO" id="GO:0016787">
    <property type="term" value="F:hydrolase activity"/>
    <property type="evidence" value="ECO:0007669"/>
    <property type="project" value="UniProtKB-KW"/>
</dbReference>
<evidence type="ECO:0000313" key="5">
    <source>
        <dbReference type="EMBL" id="QKE90390.1"/>
    </source>
</evidence>
<feature type="binding site" evidence="3">
    <location>
        <position position="32"/>
    </location>
    <ligand>
        <name>a divalent metal cation</name>
        <dbReference type="ChEBI" id="CHEBI:60240"/>
    </ligand>
</feature>
<proteinExistence type="predicted"/>
<dbReference type="PANTHER" id="PTHR47572:SF4">
    <property type="entry name" value="LACTONASE DRP35"/>
    <property type="match status" value="1"/>
</dbReference>
<gene>
    <name evidence="5" type="ORF">HN018_10430</name>
</gene>
<dbReference type="InterPro" id="IPR051262">
    <property type="entry name" value="SMP-30/CGR1_Lactonase"/>
</dbReference>
<organism evidence="5 6">
    <name type="scientific">Lichenicola cladoniae</name>
    <dbReference type="NCBI Taxonomy" id="1484109"/>
    <lineage>
        <taxon>Bacteria</taxon>
        <taxon>Pseudomonadati</taxon>
        <taxon>Pseudomonadota</taxon>
        <taxon>Alphaproteobacteria</taxon>
        <taxon>Acetobacterales</taxon>
        <taxon>Acetobacteraceae</taxon>
        <taxon>Lichenicola</taxon>
    </lineage>
</organism>
<dbReference type="InterPro" id="IPR013658">
    <property type="entry name" value="SGL"/>
</dbReference>
<feature type="domain" description="SMP-30/Gluconolactonase/LRE-like region" evidence="4">
    <location>
        <begin position="30"/>
        <end position="284"/>
    </location>
</feature>
<dbReference type="Pfam" id="PF08450">
    <property type="entry name" value="SGL"/>
    <property type="match status" value="1"/>
</dbReference>
<feature type="binding site" evidence="3">
    <location>
        <position position="174"/>
    </location>
    <ligand>
        <name>a divalent metal cation</name>
        <dbReference type="ChEBI" id="CHEBI:60240"/>
    </ligand>
</feature>
<dbReference type="PANTHER" id="PTHR47572">
    <property type="entry name" value="LIPOPROTEIN-RELATED"/>
    <property type="match status" value="1"/>
</dbReference>
<dbReference type="KEGG" id="lck:HN018_10430"/>
<dbReference type="PRINTS" id="PR01790">
    <property type="entry name" value="SMP30FAMILY"/>
</dbReference>
<keyword evidence="6" id="KW-1185">Reference proteome</keyword>
<dbReference type="InterPro" id="IPR005511">
    <property type="entry name" value="SMP-30"/>
</dbReference>